<evidence type="ECO:0000256" key="4">
    <source>
        <dbReference type="ARBA" id="ARBA00022553"/>
    </source>
</evidence>
<evidence type="ECO:0000313" key="14">
    <source>
        <dbReference type="Ensembl" id="ENSFALP00000026425.1"/>
    </source>
</evidence>
<dbReference type="SUPFAM" id="SSF55961">
    <property type="entry name" value="Bet v1-like"/>
    <property type="match status" value="1"/>
</dbReference>
<dbReference type="PROSITE" id="PS50848">
    <property type="entry name" value="START"/>
    <property type="match status" value="1"/>
</dbReference>
<dbReference type="Pfam" id="PF01852">
    <property type="entry name" value="START"/>
    <property type="match status" value="1"/>
</dbReference>
<keyword evidence="3" id="KW-0963">Cytoplasm</keyword>
<name>A0A803VUL9_FICAL</name>
<dbReference type="Ensembl" id="ENSFALT00000029488.1">
    <property type="protein sequence ID" value="ENSFALP00000026425.1"/>
    <property type="gene ID" value="ENSFALG00000024570.1"/>
</dbReference>
<keyword evidence="15" id="KW-1185">Reference proteome</keyword>
<feature type="compositionally biased region" description="Basic and acidic residues" evidence="12">
    <location>
        <begin position="133"/>
        <end position="143"/>
    </location>
</feature>
<dbReference type="AlphaFoldDB" id="A0A803VUL9"/>
<evidence type="ECO:0000256" key="2">
    <source>
        <dbReference type="ARBA" id="ARBA00022448"/>
    </source>
</evidence>
<dbReference type="InterPro" id="IPR051213">
    <property type="entry name" value="START_lipid_transfer"/>
</dbReference>
<evidence type="ECO:0000256" key="8">
    <source>
        <dbReference type="ARBA" id="ARBA00063535"/>
    </source>
</evidence>
<comment type="subcellular location">
    <subcellularLocation>
        <location evidence="1">Cytoplasm</location>
    </subcellularLocation>
</comment>
<keyword evidence="5" id="KW-0007">Acetylation</keyword>
<evidence type="ECO:0000256" key="9">
    <source>
        <dbReference type="ARBA" id="ARBA00069061"/>
    </source>
</evidence>
<feature type="domain" description="START" evidence="13">
    <location>
        <begin position="21"/>
        <end position="131"/>
    </location>
</feature>
<dbReference type="PANTHER" id="PTHR19308:SF8">
    <property type="entry name" value="STAR-RELATED LIPID TRANSFER PROTEIN 7, MITOCHONDRIAL"/>
    <property type="match status" value="1"/>
</dbReference>
<protein>
    <recommendedName>
        <fullName evidence="9">Phosphatidylcholine transfer protein</fullName>
    </recommendedName>
    <alternativeName>
        <fullName evidence="11">START domain-containing protein 2</fullName>
    </alternativeName>
    <alternativeName>
        <fullName evidence="10">StAR-related lipid transfer protein 2</fullName>
    </alternativeName>
</protein>
<evidence type="ECO:0000256" key="6">
    <source>
        <dbReference type="ARBA" id="ARBA00023055"/>
    </source>
</evidence>
<dbReference type="Proteomes" id="UP000016665">
    <property type="component" value="Chromosome 22"/>
</dbReference>
<reference evidence="14" key="2">
    <citation type="submission" date="2025-08" db="UniProtKB">
        <authorList>
            <consortium name="Ensembl"/>
        </authorList>
    </citation>
    <scope>IDENTIFICATION</scope>
</reference>
<accession>A0A803VUL9</accession>
<feature type="region of interest" description="Disordered" evidence="12">
    <location>
        <begin position="131"/>
        <end position="262"/>
    </location>
</feature>
<organism evidence="14 15">
    <name type="scientific">Ficedula albicollis</name>
    <name type="common">Collared flycatcher</name>
    <name type="synonym">Muscicapa albicollis</name>
    <dbReference type="NCBI Taxonomy" id="59894"/>
    <lineage>
        <taxon>Eukaryota</taxon>
        <taxon>Metazoa</taxon>
        <taxon>Chordata</taxon>
        <taxon>Craniata</taxon>
        <taxon>Vertebrata</taxon>
        <taxon>Euteleostomi</taxon>
        <taxon>Archelosauria</taxon>
        <taxon>Archosauria</taxon>
        <taxon>Dinosauria</taxon>
        <taxon>Saurischia</taxon>
        <taxon>Theropoda</taxon>
        <taxon>Coelurosauria</taxon>
        <taxon>Aves</taxon>
        <taxon>Neognathae</taxon>
        <taxon>Neoaves</taxon>
        <taxon>Telluraves</taxon>
        <taxon>Australaves</taxon>
        <taxon>Passeriformes</taxon>
        <taxon>Muscicapidae</taxon>
        <taxon>Ficedula</taxon>
    </lineage>
</organism>
<keyword evidence="6" id="KW-0445">Lipid transport</keyword>
<dbReference type="InterPro" id="IPR002913">
    <property type="entry name" value="START_lipid-bd_dom"/>
</dbReference>
<evidence type="ECO:0000256" key="3">
    <source>
        <dbReference type="ARBA" id="ARBA00022490"/>
    </source>
</evidence>
<dbReference type="GeneTree" id="ENSGT00940000157856"/>
<reference evidence="14" key="3">
    <citation type="submission" date="2025-09" db="UniProtKB">
        <authorList>
            <consortium name="Ensembl"/>
        </authorList>
    </citation>
    <scope>IDENTIFICATION</scope>
</reference>
<reference evidence="14 15" key="1">
    <citation type="journal article" date="2012" name="Nature">
        <title>The genomic landscape of species divergence in Ficedula flycatchers.</title>
        <authorList>
            <person name="Ellegren H."/>
            <person name="Smeds L."/>
            <person name="Burri R."/>
            <person name="Olason P.I."/>
            <person name="Backstrom N."/>
            <person name="Kawakami T."/>
            <person name="Kunstner A."/>
            <person name="Makinen H."/>
            <person name="Nadachowska-Brzyska K."/>
            <person name="Qvarnstrom A."/>
            <person name="Uebbing S."/>
            <person name="Wolf J.B."/>
        </authorList>
    </citation>
    <scope>NUCLEOTIDE SEQUENCE [LARGE SCALE GENOMIC DNA]</scope>
</reference>
<comment type="subunit">
    <text evidence="8">Interacts with ACOT13/THEM2.</text>
</comment>
<keyword evidence="7" id="KW-0446">Lipid-binding</keyword>
<dbReference type="GO" id="GO:0005829">
    <property type="term" value="C:cytosol"/>
    <property type="evidence" value="ECO:0007669"/>
    <property type="project" value="UniProtKB-ARBA"/>
</dbReference>
<evidence type="ECO:0000256" key="10">
    <source>
        <dbReference type="ARBA" id="ARBA00077188"/>
    </source>
</evidence>
<dbReference type="FunFam" id="3.30.530.20:FF:000017">
    <property type="entry name" value="Phosphatidylcholine transfer protein, putative"/>
    <property type="match status" value="1"/>
</dbReference>
<dbReference type="GO" id="GO:0008289">
    <property type="term" value="F:lipid binding"/>
    <property type="evidence" value="ECO:0007669"/>
    <property type="project" value="UniProtKB-KW"/>
</dbReference>
<keyword evidence="2" id="KW-0813">Transport</keyword>
<evidence type="ECO:0000259" key="13">
    <source>
        <dbReference type="PROSITE" id="PS50848"/>
    </source>
</evidence>
<feature type="compositionally biased region" description="Basic residues" evidence="12">
    <location>
        <begin position="221"/>
        <end position="248"/>
    </location>
</feature>
<sequence>MEREHFRLWRRPIPGSALFQYQVFGSYTDVTPRQFFNVQLDTEYRKKWDSLVLKLDVVERDPATGSELVHWVTQFPYPMYSRDYVYVRRYSVDSDRNLMVLVSRAVEHPGIPEDPEHVRVRSYESHMVIRPHRSFDEVGEGKSQKKKKKKGEKKKKKKSRNPRNSWDLGSFPQLGLGKGGGKPQKLGGKKKNCGKNTQNLGKSQNPEDGKTPKIPEFVVGKARKMGKMKQSEKKKKNLGKKPHPKHGKILNLGVGKLESLGR</sequence>
<evidence type="ECO:0000256" key="5">
    <source>
        <dbReference type="ARBA" id="ARBA00022990"/>
    </source>
</evidence>
<dbReference type="InterPro" id="IPR023393">
    <property type="entry name" value="START-like_dom_sf"/>
</dbReference>
<evidence type="ECO:0000256" key="1">
    <source>
        <dbReference type="ARBA" id="ARBA00004496"/>
    </source>
</evidence>
<keyword evidence="4" id="KW-0597">Phosphoprotein</keyword>
<dbReference type="PANTHER" id="PTHR19308">
    <property type="entry name" value="PHOSPHATIDYLCHOLINE TRANSFER PROTEIN"/>
    <property type="match status" value="1"/>
</dbReference>
<evidence type="ECO:0000256" key="12">
    <source>
        <dbReference type="SAM" id="MobiDB-lite"/>
    </source>
</evidence>
<feature type="compositionally biased region" description="Basic residues" evidence="12">
    <location>
        <begin position="144"/>
        <end position="161"/>
    </location>
</feature>
<proteinExistence type="predicted"/>
<evidence type="ECO:0000313" key="15">
    <source>
        <dbReference type="Proteomes" id="UP000016665"/>
    </source>
</evidence>
<evidence type="ECO:0000256" key="7">
    <source>
        <dbReference type="ARBA" id="ARBA00023121"/>
    </source>
</evidence>
<dbReference type="GO" id="GO:0006869">
    <property type="term" value="P:lipid transport"/>
    <property type="evidence" value="ECO:0007669"/>
    <property type="project" value="UniProtKB-KW"/>
</dbReference>
<evidence type="ECO:0000256" key="11">
    <source>
        <dbReference type="ARBA" id="ARBA00079049"/>
    </source>
</evidence>
<dbReference type="Gene3D" id="3.30.530.20">
    <property type="match status" value="1"/>
</dbReference>